<dbReference type="Gramene" id="PSS19149">
    <property type="protein sequence ID" value="PSS19149"/>
    <property type="gene ID" value="CEY00_Acc11168"/>
</dbReference>
<dbReference type="InParanoid" id="A0A2R6R1N9"/>
<keyword evidence="1" id="KW-0808">Transferase</keyword>
<name>A0A2R6R1N9_ACTCC</name>
<keyword evidence="2" id="KW-1185">Reference proteome</keyword>
<accession>A0A2R6R1N9</accession>
<organism evidence="1 2">
    <name type="scientific">Actinidia chinensis var. chinensis</name>
    <name type="common">Chinese soft-hair kiwi</name>
    <dbReference type="NCBI Taxonomy" id="1590841"/>
    <lineage>
        <taxon>Eukaryota</taxon>
        <taxon>Viridiplantae</taxon>
        <taxon>Streptophyta</taxon>
        <taxon>Embryophyta</taxon>
        <taxon>Tracheophyta</taxon>
        <taxon>Spermatophyta</taxon>
        <taxon>Magnoliopsida</taxon>
        <taxon>eudicotyledons</taxon>
        <taxon>Gunneridae</taxon>
        <taxon>Pentapetalae</taxon>
        <taxon>asterids</taxon>
        <taxon>Ericales</taxon>
        <taxon>Actinidiaceae</taxon>
        <taxon>Actinidia</taxon>
    </lineage>
</organism>
<comment type="caution">
    <text evidence="1">The sequence shown here is derived from an EMBL/GenBank/DDBJ whole genome shotgun (WGS) entry which is preliminary data.</text>
</comment>
<sequence>MTTSIKMSAIVFVQPVGVQLRPCWVILVSNIVMNKGLKQYEWSCTCVQPRTNIYLRNDLRVCSLLLISHPNLTNRDSKFSGVGGSLKKPFCARITNLLAINSQGGLYSAVRTVKLRKGLICKTGTVVKLFISHNVKFCMNPWPALTVKLEAVKLIEKK</sequence>
<evidence type="ECO:0000313" key="1">
    <source>
        <dbReference type="EMBL" id="PSS19149.1"/>
    </source>
</evidence>
<dbReference type="GO" id="GO:0016740">
    <property type="term" value="F:transferase activity"/>
    <property type="evidence" value="ECO:0007669"/>
    <property type="project" value="UniProtKB-KW"/>
</dbReference>
<dbReference type="AlphaFoldDB" id="A0A2R6R1N9"/>
<gene>
    <name evidence="1" type="ORF">CEY00_Acc11168</name>
</gene>
<reference evidence="2" key="2">
    <citation type="journal article" date="2018" name="BMC Genomics">
        <title>A manually annotated Actinidia chinensis var. chinensis (kiwifruit) genome highlights the challenges associated with draft genomes and gene prediction in plants.</title>
        <authorList>
            <person name="Pilkington S.M."/>
            <person name="Crowhurst R."/>
            <person name="Hilario E."/>
            <person name="Nardozza S."/>
            <person name="Fraser L."/>
            <person name="Peng Y."/>
            <person name="Gunaseelan K."/>
            <person name="Simpson R."/>
            <person name="Tahir J."/>
            <person name="Deroles S.C."/>
            <person name="Templeton K."/>
            <person name="Luo Z."/>
            <person name="Davy M."/>
            <person name="Cheng C."/>
            <person name="McNeilage M."/>
            <person name="Scaglione D."/>
            <person name="Liu Y."/>
            <person name="Zhang Q."/>
            <person name="Datson P."/>
            <person name="De Silva N."/>
            <person name="Gardiner S.E."/>
            <person name="Bassett H."/>
            <person name="Chagne D."/>
            <person name="McCallum J."/>
            <person name="Dzierzon H."/>
            <person name="Deng C."/>
            <person name="Wang Y.Y."/>
            <person name="Barron L."/>
            <person name="Manako K."/>
            <person name="Bowen J."/>
            <person name="Foster T.M."/>
            <person name="Erridge Z.A."/>
            <person name="Tiffin H."/>
            <person name="Waite C.N."/>
            <person name="Davies K.M."/>
            <person name="Grierson E.P."/>
            <person name="Laing W.A."/>
            <person name="Kirk R."/>
            <person name="Chen X."/>
            <person name="Wood M."/>
            <person name="Montefiori M."/>
            <person name="Brummell D.A."/>
            <person name="Schwinn K.E."/>
            <person name="Catanach A."/>
            <person name="Fullerton C."/>
            <person name="Li D."/>
            <person name="Meiyalaghan S."/>
            <person name="Nieuwenhuizen N."/>
            <person name="Read N."/>
            <person name="Prakash R."/>
            <person name="Hunter D."/>
            <person name="Zhang H."/>
            <person name="McKenzie M."/>
            <person name="Knabel M."/>
            <person name="Harris A."/>
            <person name="Allan A.C."/>
            <person name="Gleave A."/>
            <person name="Chen A."/>
            <person name="Janssen B.J."/>
            <person name="Plunkett B."/>
            <person name="Ampomah-Dwamena C."/>
            <person name="Voogd C."/>
            <person name="Leif D."/>
            <person name="Lafferty D."/>
            <person name="Souleyre E.J.F."/>
            <person name="Varkonyi-Gasic E."/>
            <person name="Gambi F."/>
            <person name="Hanley J."/>
            <person name="Yao J.L."/>
            <person name="Cheung J."/>
            <person name="David K.M."/>
            <person name="Warren B."/>
            <person name="Marsh K."/>
            <person name="Snowden K.C."/>
            <person name="Lin-Wang K."/>
            <person name="Brian L."/>
            <person name="Martinez-Sanchez M."/>
            <person name="Wang M."/>
            <person name="Ileperuma N."/>
            <person name="Macnee N."/>
            <person name="Campin R."/>
            <person name="McAtee P."/>
            <person name="Drummond R.S.M."/>
            <person name="Espley R.V."/>
            <person name="Ireland H.S."/>
            <person name="Wu R."/>
            <person name="Atkinson R.G."/>
            <person name="Karunairetnam S."/>
            <person name="Bulley S."/>
            <person name="Chunkath S."/>
            <person name="Hanley Z."/>
            <person name="Storey R."/>
            <person name="Thrimawithana A.H."/>
            <person name="Thomson S."/>
            <person name="David C."/>
            <person name="Testolin R."/>
            <person name="Huang H."/>
            <person name="Hellens R.P."/>
            <person name="Schaffer R.J."/>
        </authorList>
    </citation>
    <scope>NUCLEOTIDE SEQUENCE [LARGE SCALE GENOMIC DNA]</scope>
    <source>
        <strain evidence="2">cv. Red5</strain>
    </source>
</reference>
<dbReference type="Proteomes" id="UP000241394">
    <property type="component" value="Chromosome LG10"/>
</dbReference>
<evidence type="ECO:0000313" key="2">
    <source>
        <dbReference type="Proteomes" id="UP000241394"/>
    </source>
</evidence>
<proteinExistence type="predicted"/>
<dbReference type="EMBL" id="NKQK01000010">
    <property type="protein sequence ID" value="PSS19149.1"/>
    <property type="molecule type" value="Genomic_DNA"/>
</dbReference>
<reference evidence="1 2" key="1">
    <citation type="submission" date="2017-07" db="EMBL/GenBank/DDBJ databases">
        <title>An improved, manually edited Actinidia chinensis var. chinensis (kiwifruit) genome highlights the challenges associated with draft genomes and gene prediction in plants.</title>
        <authorList>
            <person name="Pilkington S."/>
            <person name="Crowhurst R."/>
            <person name="Hilario E."/>
            <person name="Nardozza S."/>
            <person name="Fraser L."/>
            <person name="Peng Y."/>
            <person name="Gunaseelan K."/>
            <person name="Simpson R."/>
            <person name="Tahir J."/>
            <person name="Deroles S."/>
            <person name="Templeton K."/>
            <person name="Luo Z."/>
            <person name="Davy M."/>
            <person name="Cheng C."/>
            <person name="Mcneilage M."/>
            <person name="Scaglione D."/>
            <person name="Liu Y."/>
            <person name="Zhang Q."/>
            <person name="Datson P."/>
            <person name="De Silva N."/>
            <person name="Gardiner S."/>
            <person name="Bassett H."/>
            <person name="Chagne D."/>
            <person name="Mccallum J."/>
            <person name="Dzierzon H."/>
            <person name="Deng C."/>
            <person name="Wang Y.-Y."/>
            <person name="Barron N."/>
            <person name="Manako K."/>
            <person name="Bowen J."/>
            <person name="Foster T."/>
            <person name="Erridge Z."/>
            <person name="Tiffin H."/>
            <person name="Waite C."/>
            <person name="Davies K."/>
            <person name="Grierson E."/>
            <person name="Laing W."/>
            <person name="Kirk R."/>
            <person name="Chen X."/>
            <person name="Wood M."/>
            <person name="Montefiori M."/>
            <person name="Brummell D."/>
            <person name="Schwinn K."/>
            <person name="Catanach A."/>
            <person name="Fullerton C."/>
            <person name="Li D."/>
            <person name="Meiyalaghan S."/>
            <person name="Nieuwenhuizen N."/>
            <person name="Read N."/>
            <person name="Prakash R."/>
            <person name="Hunter D."/>
            <person name="Zhang H."/>
            <person name="Mckenzie M."/>
            <person name="Knabel M."/>
            <person name="Harris A."/>
            <person name="Allan A."/>
            <person name="Chen A."/>
            <person name="Janssen B."/>
            <person name="Plunkett B."/>
            <person name="Dwamena C."/>
            <person name="Voogd C."/>
            <person name="Leif D."/>
            <person name="Lafferty D."/>
            <person name="Souleyre E."/>
            <person name="Varkonyi-Gasic E."/>
            <person name="Gambi F."/>
            <person name="Hanley J."/>
            <person name="Yao J.-L."/>
            <person name="Cheung J."/>
            <person name="David K."/>
            <person name="Warren B."/>
            <person name="Marsh K."/>
            <person name="Snowden K."/>
            <person name="Lin-Wang K."/>
            <person name="Brian L."/>
            <person name="Martinez-Sanchez M."/>
            <person name="Wang M."/>
            <person name="Ileperuma N."/>
            <person name="Macnee N."/>
            <person name="Campin R."/>
            <person name="Mcatee P."/>
            <person name="Drummond R."/>
            <person name="Espley R."/>
            <person name="Ireland H."/>
            <person name="Wu R."/>
            <person name="Atkinson R."/>
            <person name="Karunairetnam S."/>
            <person name="Bulley S."/>
            <person name="Chunkath S."/>
            <person name="Hanley Z."/>
            <person name="Storey R."/>
            <person name="Thrimawithana A."/>
            <person name="Thomson S."/>
            <person name="David C."/>
            <person name="Testolin R."/>
        </authorList>
    </citation>
    <scope>NUCLEOTIDE SEQUENCE [LARGE SCALE GENOMIC DNA]</scope>
    <source>
        <strain evidence="2">cv. Red5</strain>
        <tissue evidence="1">Young leaf</tissue>
    </source>
</reference>
<protein>
    <submittedName>
        <fullName evidence="1">UDP-glucuronate:xylan alpha-glucuronosyltransferase</fullName>
    </submittedName>
</protein>